<accession>A0A433DDJ5</accession>
<gene>
    <name evidence="2" type="ORF">BC936DRAFT_143650</name>
</gene>
<evidence type="ECO:0000256" key="1">
    <source>
        <dbReference type="SAM" id="MobiDB-lite"/>
    </source>
</evidence>
<dbReference type="Proteomes" id="UP000268093">
    <property type="component" value="Unassembled WGS sequence"/>
</dbReference>
<feature type="compositionally biased region" description="Polar residues" evidence="1">
    <location>
        <begin position="103"/>
        <end position="115"/>
    </location>
</feature>
<dbReference type="AlphaFoldDB" id="A0A433DDJ5"/>
<evidence type="ECO:0000313" key="2">
    <source>
        <dbReference type="EMBL" id="RUP48922.1"/>
    </source>
</evidence>
<protein>
    <submittedName>
        <fullName evidence="2">Uncharacterized protein</fullName>
    </submittedName>
</protein>
<proteinExistence type="predicted"/>
<keyword evidence="3" id="KW-1185">Reference proteome</keyword>
<feature type="compositionally biased region" description="Polar residues" evidence="1">
    <location>
        <begin position="175"/>
        <end position="188"/>
    </location>
</feature>
<sequence length="246" mass="26190">MGKLTTCMPEGGNGNCRNELLELCAGRHLQVDQSDSKDKLAQSLVDYDIAKDPYVHRTKLELAALLRARNLVVAIRDPKTDMVRRLLEDDQRIASNIRGDGDSATSTSVYGSSAYKSADDSGSDTSDSSISSLYESDGAGSRTSEAGSSDEGTQKDNRRHQLATHDMSRSAAHDTLTTTPTSAIHDTLTTTPTSAAHDTLTATLPSAASSLVLAAPEPLSMSTHSPQILFTSDGNTAEERSMCLVL</sequence>
<reference evidence="2 3" key="1">
    <citation type="journal article" date="2018" name="New Phytol.">
        <title>Phylogenomics of Endogonaceae and evolution of mycorrhizas within Mucoromycota.</title>
        <authorList>
            <person name="Chang Y."/>
            <person name="Desiro A."/>
            <person name="Na H."/>
            <person name="Sandor L."/>
            <person name="Lipzen A."/>
            <person name="Clum A."/>
            <person name="Barry K."/>
            <person name="Grigoriev I.V."/>
            <person name="Martin F.M."/>
            <person name="Stajich J.E."/>
            <person name="Smith M.E."/>
            <person name="Bonito G."/>
            <person name="Spatafora J.W."/>
        </authorList>
    </citation>
    <scope>NUCLEOTIDE SEQUENCE [LARGE SCALE GENOMIC DNA]</scope>
    <source>
        <strain evidence="2 3">GMNB39</strain>
    </source>
</reference>
<feature type="region of interest" description="Disordered" evidence="1">
    <location>
        <begin position="96"/>
        <end position="188"/>
    </location>
</feature>
<name>A0A433DDJ5_9FUNG</name>
<feature type="compositionally biased region" description="Low complexity" evidence="1">
    <location>
        <begin position="123"/>
        <end position="137"/>
    </location>
</feature>
<evidence type="ECO:0000313" key="3">
    <source>
        <dbReference type="Proteomes" id="UP000268093"/>
    </source>
</evidence>
<feature type="compositionally biased region" description="Polar residues" evidence="1">
    <location>
        <begin position="141"/>
        <end position="151"/>
    </location>
</feature>
<comment type="caution">
    <text evidence="2">The sequence shown here is derived from an EMBL/GenBank/DDBJ whole genome shotgun (WGS) entry which is preliminary data.</text>
</comment>
<organism evidence="2 3">
    <name type="scientific">Jimgerdemannia flammicorona</name>
    <dbReference type="NCBI Taxonomy" id="994334"/>
    <lineage>
        <taxon>Eukaryota</taxon>
        <taxon>Fungi</taxon>
        <taxon>Fungi incertae sedis</taxon>
        <taxon>Mucoromycota</taxon>
        <taxon>Mucoromycotina</taxon>
        <taxon>Endogonomycetes</taxon>
        <taxon>Endogonales</taxon>
        <taxon>Endogonaceae</taxon>
        <taxon>Jimgerdemannia</taxon>
    </lineage>
</organism>
<dbReference type="EMBL" id="RBNI01002787">
    <property type="protein sequence ID" value="RUP48922.1"/>
    <property type="molecule type" value="Genomic_DNA"/>
</dbReference>